<feature type="transmembrane region" description="Helical" evidence="1">
    <location>
        <begin position="119"/>
        <end position="143"/>
    </location>
</feature>
<comment type="caution">
    <text evidence="2">The sequence shown here is derived from an EMBL/GenBank/DDBJ whole genome shotgun (WGS) entry which is preliminary data.</text>
</comment>
<evidence type="ECO:0000313" key="3">
    <source>
        <dbReference type="Proteomes" id="UP001501266"/>
    </source>
</evidence>
<dbReference type="EMBL" id="BAAAKK010000005">
    <property type="protein sequence ID" value="GAA1424509.1"/>
    <property type="molecule type" value="Genomic_DNA"/>
</dbReference>
<evidence type="ECO:0000313" key="2">
    <source>
        <dbReference type="EMBL" id="GAA1424509.1"/>
    </source>
</evidence>
<dbReference type="Proteomes" id="UP001501266">
    <property type="component" value="Unassembled WGS sequence"/>
</dbReference>
<evidence type="ECO:0008006" key="4">
    <source>
        <dbReference type="Google" id="ProtNLM"/>
    </source>
</evidence>
<gene>
    <name evidence="2" type="ORF">GCM10009640_20890</name>
</gene>
<name>A0ABN1YWW5_9MICO</name>
<accession>A0ABN1YWW5</accession>
<keyword evidence="1" id="KW-0472">Membrane</keyword>
<reference evidence="2 3" key="1">
    <citation type="journal article" date="2019" name="Int. J. Syst. Evol. Microbiol.">
        <title>The Global Catalogue of Microorganisms (GCM) 10K type strain sequencing project: providing services to taxonomists for standard genome sequencing and annotation.</title>
        <authorList>
            <consortium name="The Broad Institute Genomics Platform"/>
            <consortium name="The Broad Institute Genome Sequencing Center for Infectious Disease"/>
            <person name="Wu L."/>
            <person name="Ma J."/>
        </authorList>
    </citation>
    <scope>NUCLEOTIDE SEQUENCE [LARGE SCALE GENOMIC DNA]</scope>
    <source>
        <strain evidence="2 3">JCM 12398</strain>
    </source>
</reference>
<feature type="transmembrane region" description="Helical" evidence="1">
    <location>
        <begin position="48"/>
        <end position="75"/>
    </location>
</feature>
<organism evidence="2 3">
    <name type="scientific">Agrococcus citreus</name>
    <dbReference type="NCBI Taxonomy" id="84643"/>
    <lineage>
        <taxon>Bacteria</taxon>
        <taxon>Bacillati</taxon>
        <taxon>Actinomycetota</taxon>
        <taxon>Actinomycetes</taxon>
        <taxon>Micrococcales</taxon>
        <taxon>Microbacteriaceae</taxon>
        <taxon>Agrococcus</taxon>
    </lineage>
</organism>
<protein>
    <recommendedName>
        <fullName evidence="4">Major facilitator superfamily (MFS) profile domain-containing protein</fullName>
    </recommendedName>
</protein>
<keyword evidence="1" id="KW-0812">Transmembrane</keyword>
<proteinExistence type="predicted"/>
<evidence type="ECO:0000256" key="1">
    <source>
        <dbReference type="SAM" id="Phobius"/>
    </source>
</evidence>
<sequence>MRQPAPTGASYVECMSAAAQGPVPPQYQPYPSMQPMQSMQPAPPRRRIFAVLALVAAGLELLSGPASAVFIALAIRSGDAPSAIGIGTGAISIASGILGVAAVALAIVSLVLREPARLLAGIALGVALAALVGLVASGLQYALLAF</sequence>
<keyword evidence="3" id="KW-1185">Reference proteome</keyword>
<keyword evidence="1" id="KW-1133">Transmembrane helix</keyword>
<feature type="transmembrane region" description="Helical" evidence="1">
    <location>
        <begin position="87"/>
        <end position="112"/>
    </location>
</feature>